<protein>
    <recommendedName>
        <fullName evidence="4">Protein PAIR1</fullName>
    </recommendedName>
</protein>
<dbReference type="GO" id="GO:0042138">
    <property type="term" value="P:meiotic DNA double-strand break formation"/>
    <property type="evidence" value="ECO:0000318"/>
    <property type="project" value="GO_Central"/>
</dbReference>
<dbReference type="AlphaFoldDB" id="A0A0K9PRG1"/>
<accession>A0A0K9PRG1</accession>
<comment type="caution">
    <text evidence="2">The sequence shown here is derived from an EMBL/GenBank/DDBJ whole genome shotgun (WGS) entry which is preliminary data.</text>
</comment>
<evidence type="ECO:0000313" key="3">
    <source>
        <dbReference type="Proteomes" id="UP000036987"/>
    </source>
</evidence>
<feature type="compositionally biased region" description="Low complexity" evidence="1">
    <location>
        <begin position="43"/>
        <end position="52"/>
    </location>
</feature>
<evidence type="ECO:0008006" key="4">
    <source>
        <dbReference type="Google" id="ProtNLM"/>
    </source>
</evidence>
<keyword evidence="3" id="KW-1185">Reference proteome</keyword>
<dbReference type="GO" id="GO:0009556">
    <property type="term" value="P:microsporogenesis"/>
    <property type="evidence" value="ECO:0000318"/>
    <property type="project" value="GO_Central"/>
</dbReference>
<dbReference type="InterPro" id="IPR034546">
    <property type="entry name" value="PAIR1"/>
</dbReference>
<reference evidence="3" key="1">
    <citation type="journal article" date="2016" name="Nature">
        <title>The genome of the seagrass Zostera marina reveals angiosperm adaptation to the sea.</title>
        <authorList>
            <person name="Olsen J.L."/>
            <person name="Rouze P."/>
            <person name="Verhelst B."/>
            <person name="Lin Y.-C."/>
            <person name="Bayer T."/>
            <person name="Collen J."/>
            <person name="Dattolo E."/>
            <person name="De Paoli E."/>
            <person name="Dittami S."/>
            <person name="Maumus F."/>
            <person name="Michel G."/>
            <person name="Kersting A."/>
            <person name="Lauritano C."/>
            <person name="Lohaus R."/>
            <person name="Toepel M."/>
            <person name="Tonon T."/>
            <person name="Vanneste K."/>
            <person name="Amirebrahimi M."/>
            <person name="Brakel J."/>
            <person name="Bostroem C."/>
            <person name="Chovatia M."/>
            <person name="Grimwood J."/>
            <person name="Jenkins J.W."/>
            <person name="Jueterbock A."/>
            <person name="Mraz A."/>
            <person name="Stam W.T."/>
            <person name="Tice H."/>
            <person name="Bornberg-Bauer E."/>
            <person name="Green P.J."/>
            <person name="Pearson G.A."/>
            <person name="Procaccini G."/>
            <person name="Duarte C.M."/>
            <person name="Schmutz J."/>
            <person name="Reusch T.B.H."/>
            <person name="Van de Peer Y."/>
        </authorList>
    </citation>
    <scope>NUCLEOTIDE SEQUENCE [LARGE SCALE GENOMIC DNA]</scope>
    <source>
        <strain evidence="3">cv. Finnish</strain>
    </source>
</reference>
<proteinExistence type="predicted"/>
<dbReference type="GO" id="GO:0009553">
    <property type="term" value="P:embryo sac development"/>
    <property type="evidence" value="ECO:0000318"/>
    <property type="project" value="GO_Central"/>
</dbReference>
<gene>
    <name evidence="2" type="ORF">ZOSMA_17G01240</name>
</gene>
<evidence type="ECO:0000256" key="1">
    <source>
        <dbReference type="SAM" id="MobiDB-lite"/>
    </source>
</evidence>
<name>A0A0K9PRG1_ZOSMR</name>
<dbReference type="PANTHER" id="PTHR37695:SF1">
    <property type="entry name" value="RECOMBINATION INITIATION DEFECTS 3-RELATED"/>
    <property type="match status" value="1"/>
</dbReference>
<evidence type="ECO:0000313" key="2">
    <source>
        <dbReference type="EMBL" id="KMZ71566.1"/>
    </source>
</evidence>
<dbReference type="GO" id="GO:0005634">
    <property type="term" value="C:nucleus"/>
    <property type="evidence" value="ECO:0000318"/>
    <property type="project" value="GO_Central"/>
</dbReference>
<dbReference type="OMA" id="EFEHRIG"/>
<dbReference type="EMBL" id="LFYR01000671">
    <property type="protein sequence ID" value="KMZ71566.1"/>
    <property type="molecule type" value="Genomic_DNA"/>
</dbReference>
<sequence length="386" mass="43790">MRLNINKACDLNSISVLPPQSRKRLSGINPVMDSNVTRMSQPSMLRSQQSQGLSLSQLSQSSFDDILTNDLRLGSEDQSTSKRTNHLVPNTSKREDSLFQLSRPISNNVSRLNIGSASEKRCILSSQINNELEHRIGLMENNLSRLGRILDSVQGDIMQVNKSVKDVALETECIRQKMIVQDNLLQLILKGEEEIKSSLDRSLNCDCQLKTEANERKFHEMSSLISSLPNIIESKTSSLKNEVVETFIKEIQEIKCCLKSTNSIQSVPILLRKNGTGQFQKNQSSKYQMNGSSINYPRKFLATKDVQVGTKKIQNPYPFIEKRQKEQNFSIIIDSDEDIDIGLSCLLGDKRTDLSTSFSEDIKEESMKILRKARRKRKYINTILID</sequence>
<dbReference type="PANTHER" id="PTHR37695">
    <property type="entry name" value="RECOMBINATION INITIATION DEFECTS 3-RELATED"/>
    <property type="match status" value="1"/>
</dbReference>
<feature type="region of interest" description="Disordered" evidence="1">
    <location>
        <begin position="21"/>
        <end position="52"/>
    </location>
</feature>
<organism evidence="2 3">
    <name type="scientific">Zostera marina</name>
    <name type="common">Eelgrass</name>
    <dbReference type="NCBI Taxonomy" id="29655"/>
    <lineage>
        <taxon>Eukaryota</taxon>
        <taxon>Viridiplantae</taxon>
        <taxon>Streptophyta</taxon>
        <taxon>Embryophyta</taxon>
        <taxon>Tracheophyta</taxon>
        <taxon>Spermatophyta</taxon>
        <taxon>Magnoliopsida</taxon>
        <taxon>Liliopsida</taxon>
        <taxon>Zosteraceae</taxon>
        <taxon>Zostera</taxon>
    </lineage>
</organism>
<dbReference type="OrthoDB" id="1920658at2759"/>
<feature type="compositionally biased region" description="Polar residues" evidence="1">
    <location>
        <begin position="32"/>
        <end position="42"/>
    </location>
</feature>
<dbReference type="Proteomes" id="UP000036987">
    <property type="component" value="Unassembled WGS sequence"/>
</dbReference>
<dbReference type="STRING" id="29655.A0A0K9PRG1"/>
<dbReference type="GO" id="GO:0070192">
    <property type="term" value="P:chromosome organization involved in meiotic cell cycle"/>
    <property type="evidence" value="ECO:0007669"/>
    <property type="project" value="InterPro"/>
</dbReference>